<dbReference type="EMBL" id="CP102845">
    <property type="protein sequence ID" value="UVF20476.1"/>
    <property type="molecule type" value="Genomic_DNA"/>
</dbReference>
<reference evidence="2" key="1">
    <citation type="submission" date="2022-08" db="EMBL/GenBank/DDBJ databases">
        <title>Microvirga terrae sp. nov., isolated from soil.</title>
        <authorList>
            <person name="Kim K.H."/>
            <person name="Seo Y.L."/>
            <person name="Kim J.M."/>
            <person name="Lee J.K."/>
            <person name="Han D.M."/>
            <person name="Jeon C.O."/>
        </authorList>
    </citation>
    <scope>NUCLEOTIDE SEQUENCE</scope>
    <source>
        <strain evidence="2">R24</strain>
    </source>
</reference>
<keyword evidence="3" id="KW-1185">Reference proteome</keyword>
<dbReference type="PANTHER" id="PTHR36509">
    <property type="entry name" value="BLL3101 PROTEIN"/>
    <property type="match status" value="1"/>
</dbReference>
<dbReference type="SUPFAM" id="SSF160935">
    <property type="entry name" value="VPA0735-like"/>
    <property type="match status" value="1"/>
</dbReference>
<dbReference type="InterPro" id="IPR037049">
    <property type="entry name" value="DUF1214_C_sf"/>
</dbReference>
<organism evidence="2 3">
    <name type="scientific">Microvirga terrae</name>
    <dbReference type="NCBI Taxonomy" id="2740529"/>
    <lineage>
        <taxon>Bacteria</taxon>
        <taxon>Pseudomonadati</taxon>
        <taxon>Pseudomonadota</taxon>
        <taxon>Alphaproteobacteria</taxon>
        <taxon>Hyphomicrobiales</taxon>
        <taxon>Methylobacteriaceae</taxon>
        <taxon>Microvirga</taxon>
    </lineage>
</organism>
<accession>A0ABY5RT94</accession>
<evidence type="ECO:0000313" key="2">
    <source>
        <dbReference type="EMBL" id="UVF20476.1"/>
    </source>
</evidence>
<sequence>MYGQFRLLLDAAANDPELKKLLSATAVETEENVIQPFHEWRHNGRPVGNNWNRSLNNAQYGVDYFNRTATSKSNMFENRPNETQYFYTDHDGAGGQLTGSGNYEITFAAGQEPPVNGFWSLTLYNEHHFFHPNDLKRYSLGTKNKTLKRNPDGSLTLYAGAKAPGGDKDSNWLPAPDGTFSLYIRAYWGKEGILDGSWRPPVIRKVA</sequence>
<dbReference type="Gene3D" id="2.60.120.600">
    <property type="entry name" value="Domain of unknown function DUF1214, C-terminal domain"/>
    <property type="match status" value="1"/>
</dbReference>
<dbReference type="PANTHER" id="PTHR36509:SF2">
    <property type="entry name" value="BLL3101 PROTEIN"/>
    <property type="match status" value="1"/>
</dbReference>
<dbReference type="Pfam" id="PF06742">
    <property type="entry name" value="DUF1214"/>
    <property type="match status" value="1"/>
</dbReference>
<protein>
    <submittedName>
        <fullName evidence="2">DUF1214 domain-containing protein</fullName>
    </submittedName>
</protein>
<evidence type="ECO:0000313" key="3">
    <source>
        <dbReference type="Proteomes" id="UP001017257"/>
    </source>
</evidence>
<feature type="domain" description="DUF1214" evidence="1">
    <location>
        <begin position="82"/>
        <end position="190"/>
    </location>
</feature>
<name>A0ABY5RT94_9HYPH</name>
<dbReference type="InterPro" id="IPR010621">
    <property type="entry name" value="DUF1214"/>
</dbReference>
<dbReference type="Proteomes" id="UP001017257">
    <property type="component" value="Chromosome"/>
</dbReference>
<proteinExistence type="predicted"/>
<evidence type="ECO:0000259" key="1">
    <source>
        <dbReference type="Pfam" id="PF06742"/>
    </source>
</evidence>
<gene>
    <name evidence="2" type="ORF">HPT29_004860</name>
</gene>